<accession>A0A5S9F1W8</accession>
<evidence type="ECO:0000313" key="3">
    <source>
        <dbReference type="Proteomes" id="UP000326354"/>
    </source>
</evidence>
<evidence type="ECO:0000313" key="2">
    <source>
        <dbReference type="EMBL" id="BBM82503.1"/>
    </source>
</evidence>
<keyword evidence="3" id="KW-1185">Reference proteome</keyword>
<feature type="transmembrane region" description="Helical" evidence="1">
    <location>
        <begin position="12"/>
        <end position="36"/>
    </location>
</feature>
<reference evidence="2 3" key="1">
    <citation type="submission" date="2019-08" db="EMBL/GenBank/DDBJ databases">
        <title>Complete genome sequence of Candidatus Uab amorphum.</title>
        <authorList>
            <person name="Shiratori T."/>
            <person name="Suzuki S."/>
            <person name="Kakizawa Y."/>
            <person name="Ishida K."/>
        </authorList>
    </citation>
    <scope>NUCLEOTIDE SEQUENCE [LARGE SCALE GENOMIC DNA]</scope>
    <source>
        <strain evidence="2 3">SRT547</strain>
    </source>
</reference>
<evidence type="ECO:0000256" key="1">
    <source>
        <dbReference type="SAM" id="Phobius"/>
    </source>
</evidence>
<dbReference type="RefSeq" id="WP_151966743.1">
    <property type="nucleotide sequence ID" value="NZ_AP019860.1"/>
</dbReference>
<gene>
    <name evidence="2" type="ORF">UABAM_00846</name>
</gene>
<dbReference type="EMBL" id="AP019860">
    <property type="protein sequence ID" value="BBM82503.1"/>
    <property type="molecule type" value="Genomic_DNA"/>
</dbReference>
<organism evidence="2 3">
    <name type="scientific">Uabimicrobium amorphum</name>
    <dbReference type="NCBI Taxonomy" id="2596890"/>
    <lineage>
        <taxon>Bacteria</taxon>
        <taxon>Pseudomonadati</taxon>
        <taxon>Planctomycetota</taxon>
        <taxon>Candidatus Uabimicrobiia</taxon>
        <taxon>Candidatus Uabimicrobiales</taxon>
        <taxon>Candidatus Uabimicrobiaceae</taxon>
        <taxon>Candidatus Uabimicrobium</taxon>
    </lineage>
</organism>
<keyword evidence="1" id="KW-0812">Transmembrane</keyword>
<keyword evidence="1" id="KW-1133">Transmembrane helix</keyword>
<feature type="transmembrane region" description="Helical" evidence="1">
    <location>
        <begin position="48"/>
        <end position="67"/>
    </location>
</feature>
<dbReference type="AlphaFoldDB" id="A0A5S9F1W8"/>
<dbReference type="Proteomes" id="UP000326354">
    <property type="component" value="Chromosome"/>
</dbReference>
<dbReference type="KEGG" id="uam:UABAM_00846"/>
<sequence>MGKILIPTIMYIVAILPKIIPSVIVTAEVVSALLTGRQPRLNEDMCQVTIITLVITCVFLTYLAIVFRMERNEARQKVAALKSFDKEE</sequence>
<proteinExistence type="predicted"/>
<keyword evidence="1" id="KW-0472">Membrane</keyword>
<name>A0A5S9F1W8_UABAM</name>
<protein>
    <submittedName>
        <fullName evidence="2">Uncharacterized protein</fullName>
    </submittedName>
</protein>